<evidence type="ECO:0000256" key="2">
    <source>
        <dbReference type="ARBA" id="ARBA00004777"/>
    </source>
</evidence>
<evidence type="ECO:0000256" key="3">
    <source>
        <dbReference type="ARBA" id="ARBA00006743"/>
    </source>
</evidence>
<comment type="similarity">
    <text evidence="3 8">Belongs to the methylenetetrahydrofolate reductase family.</text>
</comment>
<dbReference type="CDD" id="cd00537">
    <property type="entry name" value="MTHFR"/>
    <property type="match status" value="1"/>
</dbReference>
<evidence type="ECO:0000256" key="5">
    <source>
        <dbReference type="ARBA" id="ARBA00022827"/>
    </source>
</evidence>
<dbReference type="EMBL" id="JBHUNF010000002">
    <property type="protein sequence ID" value="MFD2674302.1"/>
    <property type="molecule type" value="Genomic_DNA"/>
</dbReference>
<evidence type="ECO:0000256" key="7">
    <source>
        <dbReference type="ARBA" id="ARBA00048628"/>
    </source>
</evidence>
<protein>
    <recommendedName>
        <fullName evidence="8">Methylenetetrahydrofolate reductase</fullName>
    </recommendedName>
</protein>
<dbReference type="InterPro" id="IPR029041">
    <property type="entry name" value="FAD-linked_oxidoreductase-like"/>
</dbReference>
<dbReference type="PANTHER" id="PTHR45754:SF3">
    <property type="entry name" value="METHYLENETETRAHYDROFOLATE REDUCTASE (NADPH)"/>
    <property type="match status" value="1"/>
</dbReference>
<gene>
    <name evidence="9" type="ORF">ACFSUQ_03170</name>
</gene>
<keyword evidence="4 8" id="KW-0285">Flavoprotein</keyword>
<dbReference type="PANTHER" id="PTHR45754">
    <property type="entry name" value="METHYLENETETRAHYDROFOLATE REDUCTASE"/>
    <property type="match status" value="1"/>
</dbReference>
<comment type="pathway">
    <text evidence="2 8">One-carbon metabolism; tetrahydrofolate interconversion.</text>
</comment>
<organism evidence="9 10">
    <name type="scientific">Gulosibacter bifidus</name>
    <dbReference type="NCBI Taxonomy" id="272239"/>
    <lineage>
        <taxon>Bacteria</taxon>
        <taxon>Bacillati</taxon>
        <taxon>Actinomycetota</taxon>
        <taxon>Actinomycetes</taxon>
        <taxon>Micrococcales</taxon>
        <taxon>Microbacteriaceae</taxon>
        <taxon>Gulosibacter</taxon>
    </lineage>
</organism>
<comment type="caution">
    <text evidence="9">The sequence shown here is derived from an EMBL/GenBank/DDBJ whole genome shotgun (WGS) entry which is preliminary data.</text>
</comment>
<evidence type="ECO:0000256" key="4">
    <source>
        <dbReference type="ARBA" id="ARBA00022630"/>
    </source>
</evidence>
<comment type="cofactor">
    <cofactor evidence="1 8">
        <name>FAD</name>
        <dbReference type="ChEBI" id="CHEBI:57692"/>
    </cofactor>
</comment>
<keyword evidence="10" id="KW-1185">Reference proteome</keyword>
<keyword evidence="6 8" id="KW-0560">Oxidoreductase</keyword>
<evidence type="ECO:0000313" key="10">
    <source>
        <dbReference type="Proteomes" id="UP001597453"/>
    </source>
</evidence>
<dbReference type="Proteomes" id="UP001597453">
    <property type="component" value="Unassembled WGS sequence"/>
</dbReference>
<name>A0ABW5RHD4_9MICO</name>
<evidence type="ECO:0000256" key="6">
    <source>
        <dbReference type="ARBA" id="ARBA00023002"/>
    </source>
</evidence>
<evidence type="ECO:0000256" key="1">
    <source>
        <dbReference type="ARBA" id="ARBA00001974"/>
    </source>
</evidence>
<dbReference type="Gene3D" id="3.20.20.220">
    <property type="match status" value="1"/>
</dbReference>
<evidence type="ECO:0000256" key="8">
    <source>
        <dbReference type="RuleBase" id="RU003862"/>
    </source>
</evidence>
<dbReference type="Pfam" id="PF02219">
    <property type="entry name" value="MTHFR"/>
    <property type="match status" value="1"/>
</dbReference>
<sequence length="334" mass="35941">MNTAPFSFELFPPRNATVAARMPDIARRLGALGPEFISVTFGASGSTQDRSLDVLKYIRETTTVRAMAHLTCVGASVASVSAVVNEFIDAGIVDFLALRGDIPQGVTAAECFDELSTAAELTQLIRGIRRSRIPGELAPVAPGANRWRLREHRDGIIAVAAYPNGHPESRDLQQDLDALLAKQAAGANLAITQLFFEADDYLRFIDQARSAGVTIPILPGIMPITSVARLRRIVELTGEPWPERFADALDSCNSDAARRELGVAQASALSYDLLAGGAPGLHIYTHNRIDEPVEILGRVGAISRAQAEAALIEPNTASTSAQAFAEYRMLLRSH</sequence>
<accession>A0ABW5RHD4</accession>
<evidence type="ECO:0000313" key="9">
    <source>
        <dbReference type="EMBL" id="MFD2674302.1"/>
    </source>
</evidence>
<proteinExistence type="inferred from homology"/>
<comment type="catalytic activity">
    <reaction evidence="7">
        <text>(6S)-5-methyl-5,6,7,8-tetrahydrofolate + NAD(+) = (6R)-5,10-methylene-5,6,7,8-tetrahydrofolate + NADH + H(+)</text>
        <dbReference type="Rhea" id="RHEA:19821"/>
        <dbReference type="ChEBI" id="CHEBI:15378"/>
        <dbReference type="ChEBI" id="CHEBI:15636"/>
        <dbReference type="ChEBI" id="CHEBI:18608"/>
        <dbReference type="ChEBI" id="CHEBI:57540"/>
        <dbReference type="ChEBI" id="CHEBI:57945"/>
        <dbReference type="EC" id="1.5.1.54"/>
    </reaction>
    <physiologicalReaction direction="right-to-left" evidence="7">
        <dbReference type="Rhea" id="RHEA:19823"/>
    </physiologicalReaction>
</comment>
<dbReference type="RefSeq" id="WP_066059374.1">
    <property type="nucleotide sequence ID" value="NZ_JBHUNF010000002.1"/>
</dbReference>
<dbReference type="InterPro" id="IPR003171">
    <property type="entry name" value="Mehydrof_redctse-like"/>
</dbReference>
<dbReference type="SUPFAM" id="SSF51730">
    <property type="entry name" value="FAD-linked oxidoreductase"/>
    <property type="match status" value="1"/>
</dbReference>
<keyword evidence="5 8" id="KW-0274">FAD</keyword>
<reference evidence="10" key="1">
    <citation type="journal article" date="2019" name="Int. J. Syst. Evol. Microbiol.">
        <title>The Global Catalogue of Microorganisms (GCM) 10K type strain sequencing project: providing services to taxonomists for standard genome sequencing and annotation.</title>
        <authorList>
            <consortium name="The Broad Institute Genomics Platform"/>
            <consortium name="The Broad Institute Genome Sequencing Center for Infectious Disease"/>
            <person name="Wu L."/>
            <person name="Ma J."/>
        </authorList>
    </citation>
    <scope>NUCLEOTIDE SEQUENCE [LARGE SCALE GENOMIC DNA]</scope>
    <source>
        <strain evidence="10">TISTR 1511</strain>
    </source>
</reference>